<feature type="compositionally biased region" description="Basic and acidic residues" evidence="1">
    <location>
        <begin position="242"/>
        <end position="255"/>
    </location>
</feature>
<dbReference type="InterPro" id="IPR057191">
    <property type="entry name" value="DUF7869"/>
</dbReference>
<dbReference type="OrthoDB" id="441938at2759"/>
<evidence type="ECO:0000259" key="2">
    <source>
        <dbReference type="Pfam" id="PF25273"/>
    </source>
</evidence>
<evidence type="ECO:0000313" key="3">
    <source>
        <dbReference type="EMBL" id="CAE7264857.1"/>
    </source>
</evidence>
<evidence type="ECO:0000313" key="4">
    <source>
        <dbReference type="Proteomes" id="UP000604046"/>
    </source>
</evidence>
<feature type="region of interest" description="Disordered" evidence="1">
    <location>
        <begin position="1"/>
        <end position="79"/>
    </location>
</feature>
<keyword evidence="4" id="KW-1185">Reference proteome</keyword>
<feature type="region of interest" description="Disordered" evidence="1">
    <location>
        <begin position="232"/>
        <end position="285"/>
    </location>
</feature>
<feature type="compositionally biased region" description="Basic and acidic residues" evidence="1">
    <location>
        <begin position="272"/>
        <end position="284"/>
    </location>
</feature>
<dbReference type="PANTHER" id="PTHR33153">
    <property type="entry name" value="MYND-TYPE DOMAIN-CONTAINING PROTEIN"/>
    <property type="match status" value="1"/>
</dbReference>
<sequence>MSSRFFDVAELSDDDAAPRADHARGSTDLADSAAPAERSQPSRPAKFQRMAAISELSDDDAHVRVPRPKAPRAKSSPMQPDVLRAVVARVVQGSCKRKGPGGCKRNCMLQFRDKTAELAALRRKLRSLDKQDMDREVYHMLRSPPAAADHGQTKRQQVLGRPVCARAFARLVGVGRSRLGKLRTAAKNNAGVPYDLRYVSKKHTHKLSAATRSGHEKRQLVVEFLEEISQTMAEPMPTANKPRTEQGEKLYDGPPRKRLRFRPTTGKRPRRRDLPSARVPDKSRMRMLPPGTFSDYLMLLQAKHPDKKFTLKLFNQVWLESFADKLAIRPASAHAKCSICVKHKCVIRKMGNDCLQRKAQLRMLAHHLHKQYQDRTEYWSCRARSRLPATSNGLKSLTIIVDSIDHNKLKYPKAPFLEANKDFASLQRPHLDLTCAIAHGHGIYVFASEPHLPKNANWHIDVIGHVLERIGSRFNLQETELILQADNTSRECKNNALTRALSTWVSAHKLKRAQLQFLLSGHSHEDVDAFFALLANELQSQLDRVLETPGDILQVIQEWLDKNPQVRPHEKERVVMQVDASREWHLDDCVAGCTFCVLSVTQIILRQCKHIVLVSKIG</sequence>
<dbReference type="PANTHER" id="PTHR33153:SF3">
    <property type="entry name" value="TRAFFICKING PROTEIN PARTICLE COMPLEX SUBUNIT 11 DOMAIN-CONTAINING PROTEIN"/>
    <property type="match status" value="1"/>
</dbReference>
<feature type="compositionally biased region" description="Basic residues" evidence="1">
    <location>
        <begin position="256"/>
        <end position="271"/>
    </location>
</feature>
<protein>
    <recommendedName>
        <fullName evidence="2">DUF7869 domain-containing protein</fullName>
    </recommendedName>
</protein>
<reference evidence="3" key="1">
    <citation type="submission" date="2021-02" db="EMBL/GenBank/DDBJ databases">
        <authorList>
            <person name="Dougan E. K."/>
            <person name="Rhodes N."/>
            <person name="Thang M."/>
            <person name="Chan C."/>
        </authorList>
    </citation>
    <scope>NUCLEOTIDE SEQUENCE</scope>
</reference>
<dbReference type="Pfam" id="PF25273">
    <property type="entry name" value="DUF7869"/>
    <property type="match status" value="1"/>
</dbReference>
<evidence type="ECO:0000256" key="1">
    <source>
        <dbReference type="SAM" id="MobiDB-lite"/>
    </source>
</evidence>
<organism evidence="3 4">
    <name type="scientific">Symbiodinium natans</name>
    <dbReference type="NCBI Taxonomy" id="878477"/>
    <lineage>
        <taxon>Eukaryota</taxon>
        <taxon>Sar</taxon>
        <taxon>Alveolata</taxon>
        <taxon>Dinophyceae</taxon>
        <taxon>Suessiales</taxon>
        <taxon>Symbiodiniaceae</taxon>
        <taxon>Symbiodinium</taxon>
    </lineage>
</organism>
<dbReference type="EMBL" id="CAJNDS010001557">
    <property type="protein sequence ID" value="CAE7264857.1"/>
    <property type="molecule type" value="Genomic_DNA"/>
</dbReference>
<dbReference type="Proteomes" id="UP000604046">
    <property type="component" value="Unassembled WGS sequence"/>
</dbReference>
<feature type="domain" description="DUF7869" evidence="2">
    <location>
        <begin position="425"/>
        <end position="570"/>
    </location>
</feature>
<dbReference type="AlphaFoldDB" id="A0A812MS17"/>
<name>A0A812MS17_9DINO</name>
<accession>A0A812MS17</accession>
<feature type="compositionally biased region" description="Basic and acidic residues" evidence="1">
    <location>
        <begin position="16"/>
        <end position="25"/>
    </location>
</feature>
<gene>
    <name evidence="3" type="ORF">SNAT2548_LOCUS13961</name>
</gene>
<comment type="caution">
    <text evidence="3">The sequence shown here is derived from an EMBL/GenBank/DDBJ whole genome shotgun (WGS) entry which is preliminary data.</text>
</comment>
<proteinExistence type="predicted"/>